<protein>
    <submittedName>
        <fullName evidence="1">Uncharacterized protein</fullName>
    </submittedName>
</protein>
<dbReference type="EMBL" id="BGKA01000293">
    <property type="protein sequence ID" value="GBH21433.1"/>
    <property type="molecule type" value="Genomic_DNA"/>
</dbReference>
<organism evidence="1 2">
    <name type="scientific">Pseudomonas syringae pv. actinidiae</name>
    <dbReference type="NCBI Taxonomy" id="103796"/>
    <lineage>
        <taxon>Bacteria</taxon>
        <taxon>Pseudomonadati</taxon>
        <taxon>Pseudomonadota</taxon>
        <taxon>Gammaproteobacteria</taxon>
        <taxon>Pseudomonadales</taxon>
        <taxon>Pseudomonadaceae</taxon>
        <taxon>Pseudomonas</taxon>
        <taxon>Pseudomonas syringae</taxon>
    </lineage>
</organism>
<comment type="caution">
    <text evidence="1">The sequence shown here is derived from an EMBL/GenBank/DDBJ whole genome shotgun (WGS) entry which is preliminary data.</text>
</comment>
<evidence type="ECO:0000313" key="2">
    <source>
        <dbReference type="Proteomes" id="UP000248291"/>
    </source>
</evidence>
<dbReference type="AlphaFoldDB" id="A0AAN4QCB9"/>
<evidence type="ECO:0000313" key="1">
    <source>
        <dbReference type="EMBL" id="GBH21433.1"/>
    </source>
</evidence>
<accession>A0AAN4QCB9</accession>
<name>A0AAN4QCB9_PSESF</name>
<sequence length="37" mass="4365">MFSGYRVLSTFQKTMHVEICSIIFAFQLFRPLQSPLQ</sequence>
<proteinExistence type="predicted"/>
<reference evidence="1 2" key="1">
    <citation type="submission" date="2018-04" db="EMBL/GenBank/DDBJ databases">
        <title>Draft genome sequence of Pseudomonas syringae pv. actinidiae biovar 3 strains isolated from kiwifruit in Kagawa prefecture.</title>
        <authorList>
            <person name="Tabuchi M."/>
            <person name="Saito M."/>
            <person name="Fujiwara S."/>
            <person name="Sasa N."/>
            <person name="Akimitsu K."/>
            <person name="Gomi K."/>
            <person name="Konishi-Sugita S."/>
            <person name="Hamano K."/>
            <person name="Kataoka I."/>
        </authorList>
    </citation>
    <scope>NUCLEOTIDE SEQUENCE [LARGE SCALE GENOMIC DNA]</scope>
    <source>
        <strain evidence="1 2">MAFF212211</strain>
    </source>
</reference>
<dbReference type="Proteomes" id="UP000248291">
    <property type="component" value="Unassembled WGS sequence"/>
</dbReference>
<gene>
    <name evidence="1" type="ORF">KPSA3_07480</name>
</gene>